<feature type="non-terminal residue" evidence="2">
    <location>
        <position position="38"/>
    </location>
</feature>
<dbReference type="AlphaFoldDB" id="A0A6P8B565"/>
<reference evidence="2" key="2">
    <citation type="submission" date="2019-10" db="EMBL/GenBank/DDBJ databases">
        <authorList>
            <consortium name="NCBI Genome Project"/>
        </authorList>
    </citation>
    <scope>NUCLEOTIDE SEQUENCE</scope>
    <source>
        <strain evidence="2">NI907</strain>
    </source>
</reference>
<evidence type="ECO:0000313" key="2">
    <source>
        <dbReference type="RefSeq" id="XP_030982371.1"/>
    </source>
</evidence>
<dbReference type="GeneID" id="41961344"/>
<dbReference type="RefSeq" id="XP_030982371.1">
    <property type="nucleotide sequence ID" value="XM_031126435.1"/>
</dbReference>
<accession>A0A6P8B565</accession>
<evidence type="ECO:0000313" key="1">
    <source>
        <dbReference type="Proteomes" id="UP000515153"/>
    </source>
</evidence>
<dbReference type="Proteomes" id="UP000515153">
    <property type="component" value="Chromosome I"/>
</dbReference>
<dbReference type="KEGG" id="pgri:PgNI_06411"/>
<keyword evidence="1" id="KW-1185">Reference proteome</keyword>
<gene>
    <name evidence="2" type="ORF">PgNI_06411</name>
</gene>
<sequence>MEVSHQKKQKEAMAISDLYNWSQDFRVLHCTLHLLPYY</sequence>
<reference evidence="1 2" key="1">
    <citation type="journal article" date="2019" name="Mol. Biol. Evol.">
        <title>Blast fungal genomes show frequent chromosomal changes, gene gains and losses, and effector gene turnover.</title>
        <authorList>
            <person name="Gomez Luciano L.B."/>
            <person name="Jason Tsai I."/>
            <person name="Chuma I."/>
            <person name="Tosa Y."/>
            <person name="Chen Y.H."/>
            <person name="Li J.Y."/>
            <person name="Li M.Y."/>
            <person name="Jade Lu M.Y."/>
            <person name="Nakayashiki H."/>
            <person name="Li W.H."/>
        </authorList>
    </citation>
    <scope>NUCLEOTIDE SEQUENCE [LARGE SCALE GENOMIC DNA]</scope>
    <source>
        <strain evidence="1 2">NI907</strain>
    </source>
</reference>
<name>A0A6P8B565_PYRGI</name>
<protein>
    <submittedName>
        <fullName evidence="2">Uncharacterized protein</fullName>
    </submittedName>
</protein>
<reference evidence="2" key="3">
    <citation type="submission" date="2025-08" db="UniProtKB">
        <authorList>
            <consortium name="RefSeq"/>
        </authorList>
    </citation>
    <scope>IDENTIFICATION</scope>
    <source>
        <strain evidence="2">NI907</strain>
    </source>
</reference>
<proteinExistence type="predicted"/>
<organism evidence="1 2">
    <name type="scientific">Pyricularia grisea</name>
    <name type="common">Crabgrass-specific blast fungus</name>
    <name type="synonym">Magnaporthe grisea</name>
    <dbReference type="NCBI Taxonomy" id="148305"/>
    <lineage>
        <taxon>Eukaryota</taxon>
        <taxon>Fungi</taxon>
        <taxon>Dikarya</taxon>
        <taxon>Ascomycota</taxon>
        <taxon>Pezizomycotina</taxon>
        <taxon>Sordariomycetes</taxon>
        <taxon>Sordariomycetidae</taxon>
        <taxon>Magnaporthales</taxon>
        <taxon>Pyriculariaceae</taxon>
        <taxon>Pyricularia</taxon>
    </lineage>
</organism>